<dbReference type="Pfam" id="PF00550">
    <property type="entry name" value="PP-binding"/>
    <property type="match status" value="1"/>
</dbReference>
<sequence length="80" mass="9202">MSQEVIYQKLLALVKEFQGEGVVLSEDLLLRDQFTDSVALMEFVISLEDAFNIEIPDRDLETFQTVADLVDYIAKSNRQF</sequence>
<reference evidence="2 3" key="1">
    <citation type="submission" date="2020-04" db="EMBL/GenBank/DDBJ databases">
        <title>MicrobeNet Type strains.</title>
        <authorList>
            <person name="Nicholson A.C."/>
        </authorList>
    </citation>
    <scope>NUCLEOTIDE SEQUENCE [LARGE SCALE GENOMIC DNA]</scope>
    <source>
        <strain evidence="2 3">CCUG 69612</strain>
    </source>
</reference>
<evidence type="ECO:0000313" key="3">
    <source>
        <dbReference type="Proteomes" id="UP000522720"/>
    </source>
</evidence>
<gene>
    <name evidence="2" type="ORF">HF992_01160</name>
</gene>
<dbReference type="InterPro" id="IPR036736">
    <property type="entry name" value="ACP-like_sf"/>
</dbReference>
<evidence type="ECO:0000313" key="2">
    <source>
        <dbReference type="EMBL" id="NKZ19473.1"/>
    </source>
</evidence>
<protein>
    <submittedName>
        <fullName evidence="2">Acyl carrier protein</fullName>
    </submittedName>
</protein>
<dbReference type="InterPro" id="IPR009081">
    <property type="entry name" value="PP-bd_ACP"/>
</dbReference>
<dbReference type="SUPFAM" id="SSF47336">
    <property type="entry name" value="ACP-like"/>
    <property type="match status" value="1"/>
</dbReference>
<organism evidence="2 3">
    <name type="scientific">Streptococcus ovuberis</name>
    <dbReference type="NCBI Taxonomy" id="1936207"/>
    <lineage>
        <taxon>Bacteria</taxon>
        <taxon>Bacillati</taxon>
        <taxon>Bacillota</taxon>
        <taxon>Bacilli</taxon>
        <taxon>Lactobacillales</taxon>
        <taxon>Streptococcaceae</taxon>
        <taxon>Streptococcus</taxon>
    </lineage>
</organism>
<dbReference type="PROSITE" id="PS50075">
    <property type="entry name" value="CARRIER"/>
    <property type="match status" value="1"/>
</dbReference>
<keyword evidence="3" id="KW-1185">Reference proteome</keyword>
<dbReference type="RefSeq" id="WP_168548239.1">
    <property type="nucleotide sequence ID" value="NZ_JAAXPR010000002.1"/>
</dbReference>
<dbReference type="Proteomes" id="UP000522720">
    <property type="component" value="Unassembled WGS sequence"/>
</dbReference>
<comment type="caution">
    <text evidence="2">The sequence shown here is derived from an EMBL/GenBank/DDBJ whole genome shotgun (WGS) entry which is preliminary data.</text>
</comment>
<feature type="domain" description="Carrier" evidence="1">
    <location>
        <begin position="1"/>
        <end position="77"/>
    </location>
</feature>
<dbReference type="Gene3D" id="1.10.1200.10">
    <property type="entry name" value="ACP-like"/>
    <property type="match status" value="1"/>
</dbReference>
<dbReference type="EMBL" id="JAAXPR010000002">
    <property type="protein sequence ID" value="NKZ19473.1"/>
    <property type="molecule type" value="Genomic_DNA"/>
</dbReference>
<accession>A0A7X6RZT2</accession>
<evidence type="ECO:0000259" key="1">
    <source>
        <dbReference type="PROSITE" id="PS50075"/>
    </source>
</evidence>
<name>A0A7X6RZT2_9STRE</name>
<proteinExistence type="predicted"/>
<dbReference type="AlphaFoldDB" id="A0A7X6RZT2"/>